<dbReference type="GO" id="GO:0010608">
    <property type="term" value="P:post-transcriptional regulation of gene expression"/>
    <property type="evidence" value="ECO:0007669"/>
    <property type="project" value="TreeGrafter"/>
</dbReference>
<dbReference type="PANTHER" id="PTHR12537:SF12">
    <property type="entry name" value="MATERNAL PROTEIN PUMILIO"/>
    <property type="match status" value="1"/>
</dbReference>
<dbReference type="GO" id="GO:0003729">
    <property type="term" value="F:mRNA binding"/>
    <property type="evidence" value="ECO:0007669"/>
    <property type="project" value="TreeGrafter"/>
</dbReference>
<comment type="caution">
    <text evidence="4">The sequence shown here is derived from an EMBL/GenBank/DDBJ whole genome shotgun (WGS) entry which is preliminary data.</text>
</comment>
<feature type="domain" description="PUM-HD" evidence="3">
    <location>
        <begin position="1"/>
        <end position="169"/>
    </location>
</feature>
<proteinExistence type="predicted"/>
<evidence type="ECO:0000256" key="2">
    <source>
        <dbReference type="PROSITE-ProRule" id="PRU00317"/>
    </source>
</evidence>
<gene>
    <name evidence="4" type="primary">PUM1</name>
    <name evidence="4" type="ORF">SPIL2461_LOCUS20445</name>
</gene>
<keyword evidence="5" id="KW-1185">Reference proteome</keyword>
<reference evidence="4" key="1">
    <citation type="submission" date="2021-02" db="EMBL/GenBank/DDBJ databases">
        <authorList>
            <person name="Dougan E. K."/>
            <person name="Rhodes N."/>
            <person name="Thang M."/>
            <person name="Chan C."/>
        </authorList>
    </citation>
    <scope>NUCLEOTIDE SEQUENCE</scope>
</reference>
<dbReference type="SMART" id="SM00025">
    <property type="entry name" value="Pumilio"/>
    <property type="match status" value="3"/>
</dbReference>
<dbReference type="Pfam" id="PF22493">
    <property type="entry name" value="PUF_NOP9"/>
    <property type="match status" value="1"/>
</dbReference>
<keyword evidence="1" id="KW-0677">Repeat</keyword>
<name>A0A812XBD6_SYMPI</name>
<evidence type="ECO:0000256" key="1">
    <source>
        <dbReference type="ARBA" id="ARBA00022737"/>
    </source>
</evidence>
<dbReference type="InterPro" id="IPR011989">
    <property type="entry name" value="ARM-like"/>
</dbReference>
<dbReference type="EMBL" id="CAJNIZ010045393">
    <property type="protein sequence ID" value="CAE7718755.1"/>
    <property type="molecule type" value="Genomic_DNA"/>
</dbReference>
<organism evidence="4 5">
    <name type="scientific">Symbiodinium pilosum</name>
    <name type="common">Dinoflagellate</name>
    <dbReference type="NCBI Taxonomy" id="2952"/>
    <lineage>
        <taxon>Eukaryota</taxon>
        <taxon>Sar</taxon>
        <taxon>Alveolata</taxon>
        <taxon>Dinophyceae</taxon>
        <taxon>Suessiales</taxon>
        <taxon>Symbiodiniaceae</taxon>
        <taxon>Symbiodinium</taxon>
    </lineage>
</organism>
<dbReference type="PROSITE" id="PS50303">
    <property type="entry name" value="PUM_HD"/>
    <property type="match status" value="1"/>
</dbReference>
<dbReference type="GO" id="GO:0005737">
    <property type="term" value="C:cytoplasm"/>
    <property type="evidence" value="ECO:0007669"/>
    <property type="project" value="TreeGrafter"/>
</dbReference>
<evidence type="ECO:0000313" key="4">
    <source>
        <dbReference type="EMBL" id="CAE7718755.1"/>
    </source>
</evidence>
<dbReference type="InterPro" id="IPR016024">
    <property type="entry name" value="ARM-type_fold"/>
</dbReference>
<dbReference type="Proteomes" id="UP000649617">
    <property type="component" value="Unassembled WGS sequence"/>
</dbReference>
<dbReference type="SUPFAM" id="SSF48371">
    <property type="entry name" value="ARM repeat"/>
    <property type="match status" value="1"/>
</dbReference>
<dbReference type="InterPro" id="IPR033133">
    <property type="entry name" value="PUM-HD"/>
</dbReference>
<sequence>MFMLIPTETGKWVVVYSTQDKNGCLVIQHALDTAPMEMQELISTELKGKVFYCSRHMHGNFVMQKVIQALQPSALTFIMLELKETVVAAALHIYACRVLQRLIEHCGHRPELLALLEDLMVPGLCRDVGPSQPFLELRRTPPDNGDSIRVLLIIFLLYHYCTVWDPTNL</sequence>
<dbReference type="InterPro" id="IPR001313">
    <property type="entry name" value="Pumilio_RNA-bd_rpt"/>
</dbReference>
<dbReference type="OrthoDB" id="421477at2759"/>
<dbReference type="PROSITE" id="PS50302">
    <property type="entry name" value="PUM"/>
    <property type="match status" value="1"/>
</dbReference>
<evidence type="ECO:0000259" key="3">
    <source>
        <dbReference type="PROSITE" id="PS50303"/>
    </source>
</evidence>
<dbReference type="PANTHER" id="PTHR12537">
    <property type="entry name" value="RNA BINDING PROTEIN PUMILIO-RELATED"/>
    <property type="match status" value="1"/>
</dbReference>
<feature type="repeat" description="Pumilio" evidence="2">
    <location>
        <begin position="81"/>
        <end position="117"/>
    </location>
</feature>
<dbReference type="AlphaFoldDB" id="A0A812XBD6"/>
<protein>
    <submittedName>
        <fullName evidence="4">PUM1 protein</fullName>
    </submittedName>
</protein>
<dbReference type="Gene3D" id="1.25.10.10">
    <property type="entry name" value="Leucine-rich Repeat Variant"/>
    <property type="match status" value="1"/>
</dbReference>
<evidence type="ECO:0000313" key="5">
    <source>
        <dbReference type="Proteomes" id="UP000649617"/>
    </source>
</evidence>
<accession>A0A812XBD6</accession>